<proteinExistence type="predicted"/>
<dbReference type="Proteomes" id="UP000009374">
    <property type="component" value="Unassembled WGS sequence"/>
</dbReference>
<sequence>MSLSRLFSSLSRVTGRALLASVILPATLVPGQGGSSAPSHSESLAVLLLPQGARIHSSDTFGEGAAPGHYFFLESGDRLRLFTLTLTHPMGARDLWMESWRSTRVPALRGQARLRTAAVGMNHLFLAGEEAGGTPFIRSYQIGFKDPDALTKPILMGRVDYFPEADTTPVRRLYFDQKSRTLWLAYDSGRIESGNPYLVLHDRILWTDPAGYLPLPRETDLSKGPSPLLKPRSLSRAPDACFSCRYYLVSRTEPEGQSRPSLPVRAPESLDSTLGMLPMGGGMGLFMGRQSFVCRVPDPGPHARIKECRPTALKDLPVAATWWGNRLAYLYPPGRFSFAKSQWTIVSINPALIDDSLVRVSPGKKFAFRSLLAASGEHYLLPQGSSPRPQTLSSDGRRLVLFSRGHLYLIGTHSSPARSRPAERGR</sequence>
<reference evidence="1 2" key="1">
    <citation type="journal article" date="2009" name="Appl. Environ. Microbiol.">
        <title>Community genomic and proteomic analyses of chemoautotrophic iron-oxidizing "Leptospirillum rubarum" (Group II) and "Leptospirillum ferrodiazotrophum" (Group III) bacteria in acid mine drainage biofilms.</title>
        <authorList>
            <person name="Goltsman D.S."/>
            <person name="Denef V.J."/>
            <person name="Singer S.W."/>
            <person name="VerBerkmoes N.C."/>
            <person name="Lefsrud M."/>
            <person name="Mueller R.S."/>
            <person name="Dick G.J."/>
            <person name="Sun C.L."/>
            <person name="Wheeler K.E."/>
            <person name="Zemla A."/>
            <person name="Baker B.J."/>
            <person name="Hauser L."/>
            <person name="Land M."/>
            <person name="Shah M.B."/>
            <person name="Thelen M.P."/>
            <person name="Hettich R.L."/>
            <person name="Banfield J.F."/>
        </authorList>
    </citation>
    <scope>NUCLEOTIDE SEQUENCE [LARGE SCALE GENOMIC DNA]</scope>
</reference>
<accession>C6HXU9</accession>
<evidence type="ECO:0000313" key="2">
    <source>
        <dbReference type="Proteomes" id="UP000009374"/>
    </source>
</evidence>
<evidence type="ECO:0000313" key="1">
    <source>
        <dbReference type="EMBL" id="EES52561.1"/>
    </source>
</evidence>
<name>C6HXU9_9BACT</name>
<keyword evidence="2" id="KW-1185">Reference proteome</keyword>
<gene>
    <name evidence="1" type="ORF">UBAL3_93200062</name>
</gene>
<organism evidence="1 2">
    <name type="scientific">Leptospirillum ferrodiazotrophum</name>
    <dbReference type="NCBI Taxonomy" id="412449"/>
    <lineage>
        <taxon>Bacteria</taxon>
        <taxon>Pseudomonadati</taxon>
        <taxon>Nitrospirota</taxon>
        <taxon>Nitrospiria</taxon>
        <taxon>Nitrospirales</taxon>
        <taxon>Nitrospiraceae</taxon>
        <taxon>Leptospirillum</taxon>
    </lineage>
</organism>
<dbReference type="EMBL" id="GG693875">
    <property type="protein sequence ID" value="EES52561.1"/>
    <property type="molecule type" value="Genomic_DNA"/>
</dbReference>
<protein>
    <submittedName>
        <fullName evidence="1">Uncharacterized protein</fullName>
    </submittedName>
</protein>
<dbReference type="AlphaFoldDB" id="C6HXU9"/>